<evidence type="ECO:0000313" key="1">
    <source>
        <dbReference type="EMBL" id="KAG0300099.1"/>
    </source>
</evidence>
<accession>A0A9P6QT70</accession>
<dbReference type="AlphaFoldDB" id="A0A9P6QT70"/>
<protein>
    <submittedName>
        <fullName evidence="1">Uncharacterized protein</fullName>
    </submittedName>
</protein>
<evidence type="ECO:0000313" key="2">
    <source>
        <dbReference type="Proteomes" id="UP000738325"/>
    </source>
</evidence>
<organism evidence="1 2">
    <name type="scientific">Dissophora globulifera</name>
    <dbReference type="NCBI Taxonomy" id="979702"/>
    <lineage>
        <taxon>Eukaryota</taxon>
        <taxon>Fungi</taxon>
        <taxon>Fungi incertae sedis</taxon>
        <taxon>Mucoromycota</taxon>
        <taxon>Mortierellomycotina</taxon>
        <taxon>Mortierellomycetes</taxon>
        <taxon>Mortierellales</taxon>
        <taxon>Mortierellaceae</taxon>
        <taxon>Dissophora</taxon>
    </lineage>
</organism>
<feature type="non-terminal residue" evidence="1">
    <location>
        <position position="99"/>
    </location>
</feature>
<sequence>LKDEDYPESRGFRALFPYSETTLKRLLDVMVDQDDTPDTPGDYDYSLSMMGADPAEGRPAVIVAFAHWANLEGRNQPYSPALFEKILDAGGANKAMSYL</sequence>
<reference evidence="1" key="1">
    <citation type="journal article" date="2020" name="Fungal Divers.">
        <title>Resolving the Mortierellaceae phylogeny through synthesis of multi-gene phylogenetics and phylogenomics.</title>
        <authorList>
            <person name="Vandepol N."/>
            <person name="Liber J."/>
            <person name="Desiro A."/>
            <person name="Na H."/>
            <person name="Kennedy M."/>
            <person name="Barry K."/>
            <person name="Grigoriev I.V."/>
            <person name="Miller A.N."/>
            <person name="O'Donnell K."/>
            <person name="Stajich J.E."/>
            <person name="Bonito G."/>
        </authorList>
    </citation>
    <scope>NUCLEOTIDE SEQUENCE</scope>
    <source>
        <strain evidence="1">REB-010B</strain>
    </source>
</reference>
<dbReference type="EMBL" id="JAAAIP010002436">
    <property type="protein sequence ID" value="KAG0300099.1"/>
    <property type="molecule type" value="Genomic_DNA"/>
</dbReference>
<feature type="non-terminal residue" evidence="1">
    <location>
        <position position="1"/>
    </location>
</feature>
<keyword evidence="2" id="KW-1185">Reference proteome</keyword>
<name>A0A9P6QT70_9FUNG</name>
<proteinExistence type="predicted"/>
<dbReference type="Proteomes" id="UP000738325">
    <property type="component" value="Unassembled WGS sequence"/>
</dbReference>
<comment type="caution">
    <text evidence="1">The sequence shown here is derived from an EMBL/GenBank/DDBJ whole genome shotgun (WGS) entry which is preliminary data.</text>
</comment>
<gene>
    <name evidence="1" type="ORF">BGZ99_003918</name>
</gene>